<dbReference type="SUPFAM" id="SSF50486">
    <property type="entry name" value="FMT C-terminal domain-like"/>
    <property type="match status" value="1"/>
</dbReference>
<dbReference type="PANTHER" id="PTHR11138:SF5">
    <property type="entry name" value="METHIONYL-TRNA FORMYLTRANSFERASE, MITOCHONDRIAL"/>
    <property type="match status" value="1"/>
</dbReference>
<reference evidence="2 4" key="1">
    <citation type="submission" date="2013-07" db="EMBL/GenBank/DDBJ databases">
        <authorList>
            <person name="Genoscope - CEA"/>
        </authorList>
    </citation>
    <scope>NUCLEOTIDE SEQUENCE [LARGE SCALE GENOMIC DNA]</scope>
    <source>
        <strain evidence="2">FRM16</strain>
        <strain evidence="4">FRM16 / DSM 17909</strain>
    </source>
</reference>
<dbReference type="InterPro" id="IPR036477">
    <property type="entry name" value="Formyl_transf_N_sf"/>
</dbReference>
<evidence type="ECO:0000313" key="3">
    <source>
        <dbReference type="EMBL" id="TYO94673.1"/>
    </source>
</evidence>
<dbReference type="Proteomes" id="UP000032721">
    <property type="component" value="Chromosome"/>
</dbReference>
<dbReference type="HOGENOM" id="CLU_035892_0_0_6"/>
<keyword evidence="2" id="KW-0808">Transferase</keyword>
<dbReference type="PANTHER" id="PTHR11138">
    <property type="entry name" value="METHIONYL-TRNA FORMYLTRANSFERASE"/>
    <property type="match status" value="1"/>
</dbReference>
<dbReference type="InterPro" id="IPR002376">
    <property type="entry name" value="Formyl_transf_N"/>
</dbReference>
<dbReference type="STRING" id="351671.XDD1_3877"/>
<evidence type="ECO:0000313" key="5">
    <source>
        <dbReference type="Proteomes" id="UP000324170"/>
    </source>
</evidence>
<evidence type="ECO:0000259" key="1">
    <source>
        <dbReference type="Pfam" id="PF00551"/>
    </source>
</evidence>
<evidence type="ECO:0000313" key="4">
    <source>
        <dbReference type="Proteomes" id="UP000032721"/>
    </source>
</evidence>
<dbReference type="Proteomes" id="UP000324170">
    <property type="component" value="Unassembled WGS sequence"/>
</dbReference>
<dbReference type="SUPFAM" id="SSF53328">
    <property type="entry name" value="Formyltransferase"/>
    <property type="match status" value="1"/>
</dbReference>
<dbReference type="InterPro" id="IPR011034">
    <property type="entry name" value="Formyl_transferase-like_C_sf"/>
</dbReference>
<dbReference type="OrthoDB" id="9803968at2"/>
<keyword evidence="5" id="KW-1185">Reference proteome</keyword>
<evidence type="ECO:0000313" key="2">
    <source>
        <dbReference type="EMBL" id="CDG19562.1"/>
    </source>
</evidence>
<protein>
    <submittedName>
        <fullName evidence="2 3">Methionyl-tRNA formyltransferase</fullName>
        <ecNumber evidence="2">2.1.2.9</ecNumber>
    </submittedName>
</protein>
<name>A0A068QX05_9GAMM</name>
<sequence>MKLHKNYHCVIVGQGTLAIRCCQFLIELGINIDAILPLDSIFFSWSKKEGIKHLNTINELEVFVSDNYVEWLFSISNPIILDSKLLSNIKLGAFNYHDAPLPKYAGTHATSWAILALEKKYAVTWHEVISKVDAGNIVIQKNVEINQSDTALSLNMKCYHTAFEGFKNLIVLLDSDNIEYIKQDLSERSFFSNRKRPYSLACLQWNKSAEELSALVRGLYFGERYRNPLCMPKVYLMNTVGIVKSLEVLSNSSHEKPGFVVDISRDCWVITTATTDIRIEFMYLAGEYLRADIFAYQLDINVGNLLPNLSDSDSVSITQKHEDLVSYELFWVERLEFCKPLKSILTNQKYLNQDCAFDIYYNWNLYDEVVEFKSEERLWHILSALAIYLSLSNDVQNFHLAWKVGLFKNKNLDYSCFFSDNVPFEFCVNFDNSALDLYNFISIECDKVNKYKTFTKDIVFRYPQLRLAEFFHSKFIFGIDVINCENIENSLTSPELYEKTNSFLTMQIEPNKRAFRWISNLSMFDSFELRKMTNEIINIDRILLSNPSVPLKKLFS</sequence>
<accession>A0A068QX05</accession>
<dbReference type="GO" id="GO:0005829">
    <property type="term" value="C:cytosol"/>
    <property type="evidence" value="ECO:0007669"/>
    <property type="project" value="TreeGrafter"/>
</dbReference>
<dbReference type="EMBL" id="FO704550">
    <property type="protein sequence ID" value="CDG19562.1"/>
    <property type="molecule type" value="Genomic_DNA"/>
</dbReference>
<dbReference type="EMBL" id="VNHN01000114">
    <property type="protein sequence ID" value="TYO94673.1"/>
    <property type="molecule type" value="Genomic_DNA"/>
</dbReference>
<feature type="domain" description="Formyl transferase N-terminal" evidence="1">
    <location>
        <begin position="80"/>
        <end position="162"/>
    </location>
</feature>
<dbReference type="Pfam" id="PF00551">
    <property type="entry name" value="Formyl_trans_N"/>
    <property type="match status" value="1"/>
</dbReference>
<dbReference type="EC" id="2.1.2.9" evidence="2"/>
<dbReference type="AlphaFoldDB" id="A0A068QX05"/>
<proteinExistence type="predicted"/>
<dbReference type="RefSeq" id="WP_052705746.1">
    <property type="nucleotide sequence ID" value="NZ_CAWMED010000001.1"/>
</dbReference>
<dbReference type="Gene3D" id="3.40.50.12230">
    <property type="match status" value="1"/>
</dbReference>
<gene>
    <name evidence="3" type="ORF">LY16_03605</name>
    <name evidence="2" type="ORF">XDD1_3877</name>
</gene>
<organism evidence="2 4">
    <name type="scientific">Xenorhabdus doucetiae</name>
    <dbReference type="NCBI Taxonomy" id="351671"/>
    <lineage>
        <taxon>Bacteria</taxon>
        <taxon>Pseudomonadati</taxon>
        <taxon>Pseudomonadota</taxon>
        <taxon>Gammaproteobacteria</taxon>
        <taxon>Enterobacterales</taxon>
        <taxon>Morganellaceae</taxon>
        <taxon>Xenorhabdus</taxon>
    </lineage>
</organism>
<dbReference type="GO" id="GO:0004479">
    <property type="term" value="F:methionyl-tRNA formyltransferase activity"/>
    <property type="evidence" value="ECO:0007669"/>
    <property type="project" value="UniProtKB-EC"/>
</dbReference>
<reference evidence="3 5" key="2">
    <citation type="submission" date="2019-07" db="EMBL/GenBank/DDBJ databases">
        <title>Genomic Encyclopedia of Type Strains, Phase I: the one thousand microbial genomes (KMG-I) project.</title>
        <authorList>
            <person name="Kyrpides N."/>
        </authorList>
    </citation>
    <scope>NUCLEOTIDE SEQUENCE [LARGE SCALE GENOMIC DNA]</scope>
    <source>
        <strain evidence="3 5">DSM 17909</strain>
    </source>
</reference>
<dbReference type="CDD" id="cd08700">
    <property type="entry name" value="FMT_C_OzmH_like"/>
    <property type="match status" value="1"/>
</dbReference>
<dbReference type="KEGG" id="xdo:XDD1_3877"/>